<feature type="compositionally biased region" description="Acidic residues" evidence="1">
    <location>
        <begin position="67"/>
        <end position="76"/>
    </location>
</feature>
<gene>
    <name evidence="2" type="ORF">QP487_12730</name>
</gene>
<protein>
    <submittedName>
        <fullName evidence="2">Uncharacterized protein</fullName>
    </submittedName>
</protein>
<organism evidence="2 3">
    <name type="scientific">Streptococcus pasteurianus</name>
    <dbReference type="NCBI Taxonomy" id="197614"/>
    <lineage>
        <taxon>Bacteria</taxon>
        <taxon>Bacillati</taxon>
        <taxon>Bacillota</taxon>
        <taxon>Bacilli</taxon>
        <taxon>Lactobacillales</taxon>
        <taxon>Streptococcaceae</taxon>
        <taxon>Streptococcus</taxon>
    </lineage>
</organism>
<reference evidence="2" key="1">
    <citation type="submission" date="2023-05" db="EMBL/GenBank/DDBJ databases">
        <title>Cataloging the Phylogenetic Diversity of Human Bladder Bacteria.</title>
        <authorList>
            <person name="Du J."/>
        </authorList>
    </citation>
    <scope>NUCLEOTIDE SEQUENCE</scope>
    <source>
        <strain evidence="2">UMB0765</strain>
    </source>
</reference>
<name>A0AAW6YNZ7_9STRE</name>
<proteinExistence type="predicted"/>
<comment type="caution">
    <text evidence="2">The sequence shown here is derived from an EMBL/GenBank/DDBJ whole genome shotgun (WGS) entry which is preliminary data.</text>
</comment>
<evidence type="ECO:0000313" key="2">
    <source>
        <dbReference type="EMBL" id="MDK7294276.1"/>
    </source>
</evidence>
<feature type="non-terminal residue" evidence="2">
    <location>
        <position position="1"/>
    </location>
</feature>
<feature type="non-terminal residue" evidence="2">
    <location>
        <position position="86"/>
    </location>
</feature>
<evidence type="ECO:0000256" key="1">
    <source>
        <dbReference type="SAM" id="MobiDB-lite"/>
    </source>
</evidence>
<dbReference type="AlphaFoldDB" id="A0AAW6YNZ7"/>
<feature type="region of interest" description="Disordered" evidence="1">
    <location>
        <begin position="1"/>
        <end position="86"/>
    </location>
</feature>
<evidence type="ECO:0000313" key="3">
    <source>
        <dbReference type="Proteomes" id="UP001237917"/>
    </source>
</evidence>
<accession>A0AAW6YNZ7</accession>
<sequence>TIADEYEDGRQTKDVTPQETESLDDVLGNPTVSESECVENPQETAEEPKNKVAVSKTETTTPKVNEETGEILDGEQGELFKELEDL</sequence>
<dbReference type="Proteomes" id="UP001237917">
    <property type="component" value="Unassembled WGS sequence"/>
</dbReference>
<dbReference type="EMBL" id="JASOPU010000358">
    <property type="protein sequence ID" value="MDK7294276.1"/>
    <property type="molecule type" value="Genomic_DNA"/>
</dbReference>